<dbReference type="OrthoDB" id="9957815at2"/>
<name>A0A4P2PSY8_SORCE</name>
<proteinExistence type="predicted"/>
<organism evidence="1 2">
    <name type="scientific">Sorangium cellulosum</name>
    <name type="common">Polyangium cellulosum</name>
    <dbReference type="NCBI Taxonomy" id="56"/>
    <lineage>
        <taxon>Bacteria</taxon>
        <taxon>Pseudomonadati</taxon>
        <taxon>Myxococcota</taxon>
        <taxon>Polyangia</taxon>
        <taxon>Polyangiales</taxon>
        <taxon>Polyangiaceae</taxon>
        <taxon>Sorangium</taxon>
    </lineage>
</organism>
<evidence type="ECO:0000313" key="2">
    <source>
        <dbReference type="Proteomes" id="UP000295781"/>
    </source>
</evidence>
<dbReference type="Proteomes" id="UP000295781">
    <property type="component" value="Chromosome"/>
</dbReference>
<accession>A0A4P2PSY8</accession>
<evidence type="ECO:0000313" key="1">
    <source>
        <dbReference type="EMBL" id="AUX19709.1"/>
    </source>
</evidence>
<reference evidence="1 2" key="1">
    <citation type="submission" date="2015-09" db="EMBL/GenBank/DDBJ databases">
        <title>Sorangium comparison.</title>
        <authorList>
            <person name="Zaburannyi N."/>
            <person name="Bunk B."/>
            <person name="Overmann J."/>
            <person name="Mueller R."/>
        </authorList>
    </citation>
    <scope>NUCLEOTIDE SEQUENCE [LARGE SCALE GENOMIC DNA]</scope>
    <source>
        <strain evidence="1 2">So ceGT47</strain>
    </source>
</reference>
<gene>
    <name evidence="1" type="ORF">SOCEGT47_001610</name>
</gene>
<dbReference type="RefSeq" id="WP_129344371.1">
    <property type="nucleotide sequence ID" value="NZ_CP012670.1"/>
</dbReference>
<protein>
    <submittedName>
        <fullName evidence="1">Uncharacterized protein</fullName>
    </submittedName>
</protein>
<dbReference type="AlphaFoldDB" id="A0A4P2PSY8"/>
<sequence length="200" mass="22662">MIKPPLSRDDLLALVHEHNHVHNEHRRTTAESVRRKLDARVLEIEDRFERALAEAIPDEALRRAWRDHLHRRGPAPDEPPPVSPLVFRGRSEVGSEAIARERAGGIHIEVDGAVYDRRRGLDLAADPAGTELRVGTLPPFRERFELPAEALDALRAWVERPDTEPPWRWARELVAEGLVDGHFALTDRGRRAVALARRAA</sequence>
<dbReference type="EMBL" id="CP012670">
    <property type="protein sequence ID" value="AUX19709.1"/>
    <property type="molecule type" value="Genomic_DNA"/>
</dbReference>